<gene>
    <name evidence="6" type="ORF">BW730_17005</name>
</gene>
<keyword evidence="2" id="KW-0808">Transferase</keyword>
<feature type="domain" description="Glycosyl transferase family 1" evidence="4">
    <location>
        <begin position="214"/>
        <end position="377"/>
    </location>
</feature>
<evidence type="ECO:0000259" key="5">
    <source>
        <dbReference type="Pfam" id="PF13439"/>
    </source>
</evidence>
<reference evidence="7" key="1">
    <citation type="submission" date="2017-02" db="EMBL/GenBank/DDBJ databases">
        <title>Tessaracoccus aquaemaris sp. nov., isolated from the intestine of a Korean rockfish, Sebastes schlegelii, in a marine aquaculture pond.</title>
        <authorList>
            <person name="Tak E.J."/>
            <person name="Bae J.-W."/>
        </authorList>
    </citation>
    <scope>NUCLEOTIDE SEQUENCE [LARGE SCALE GENOMIC DNA]</scope>
    <source>
        <strain evidence="7">NSG39</strain>
    </source>
</reference>
<dbReference type="EMBL" id="CP019606">
    <property type="protein sequence ID" value="AQP48943.1"/>
    <property type="molecule type" value="Genomic_DNA"/>
</dbReference>
<protein>
    <recommendedName>
        <fullName evidence="8">D-inositol 3-phosphate glycosyltransferase</fullName>
    </recommendedName>
</protein>
<dbReference type="Proteomes" id="UP000188145">
    <property type="component" value="Chromosome"/>
</dbReference>
<evidence type="ECO:0000256" key="2">
    <source>
        <dbReference type="ARBA" id="ARBA00022679"/>
    </source>
</evidence>
<evidence type="ECO:0000256" key="1">
    <source>
        <dbReference type="ARBA" id="ARBA00022676"/>
    </source>
</evidence>
<evidence type="ECO:0000259" key="4">
    <source>
        <dbReference type="Pfam" id="PF00534"/>
    </source>
</evidence>
<keyword evidence="1" id="KW-0328">Glycosyltransferase</keyword>
<dbReference type="GO" id="GO:0016137">
    <property type="term" value="P:glycoside metabolic process"/>
    <property type="evidence" value="ECO:0007669"/>
    <property type="project" value="UniProtKB-ARBA"/>
</dbReference>
<keyword evidence="3" id="KW-0862">Zinc</keyword>
<dbReference type="GO" id="GO:0016757">
    <property type="term" value="F:glycosyltransferase activity"/>
    <property type="evidence" value="ECO:0007669"/>
    <property type="project" value="UniProtKB-KW"/>
</dbReference>
<name>A0A1Q2CS43_9ACTN</name>
<dbReference type="PANTHER" id="PTHR45947">
    <property type="entry name" value="SULFOQUINOVOSYL TRANSFERASE SQD2"/>
    <property type="match status" value="1"/>
</dbReference>
<dbReference type="InterPro" id="IPR028098">
    <property type="entry name" value="Glyco_trans_4-like_N"/>
</dbReference>
<dbReference type="InterPro" id="IPR003737">
    <property type="entry name" value="GlcNAc_PI_deacetylase-related"/>
</dbReference>
<feature type="domain" description="Glycosyltransferase subfamily 4-like N-terminal" evidence="5">
    <location>
        <begin position="25"/>
        <end position="197"/>
    </location>
</feature>
<dbReference type="SUPFAM" id="SSF53756">
    <property type="entry name" value="UDP-Glycosyltransferase/glycogen phosphorylase"/>
    <property type="match status" value="1"/>
</dbReference>
<sequence length="645" mass="68687">MTGMRVAFISLHTSPAERAGTADAGGMNVLIRALAVALQASGADVEFFTRRSDLDQPATVTLDDGLIVHHIDAGPARPLPKSEIDAHIEEFRANLGSLEGFDVAHSHHWMSGVAALPLARAAGIPHVMTFHSVAAHPNSSLREGEPAESPARLAGEVVCATQSDLIVAVSRHEAAVVIGRCQADPERVVVIQPGVDTVLFHPAEPDEAWTPAPDVDPGYLMFGARLQPLKAPDVAIEAVALLPEDLRPDLVVVGEASPDFADYEDELHRLVAERGLTGSVTFLPGQDRADFARTMRHAAIVLVPSHSETFGLVALEASASGVPVVAAAAGGLTEAICNTHTGLLVPSHDPQAWADVIASLLRDPQRRADLGATGRQRAEEMSWARVAERTLAAYRRAVSACCVHRVAFLHAHPDDETLASGALIAHLIDEGLDVSVLTATRGEMGGVVPGPLTRLEGTPELQERREAELAGALAELGVRTHGYLGNPPARAGAEPRRYLDSGMRWIREGLAGPGDQAGERSLTLSDLAEETADAVAFLRRTGADLVVSYDDDGGYGHPDHVRMYEVAKAAAAELGLPFARLTPDRERADRWFHLGGYLPRVAEALRHHRTQLTVHDDGATITHSGGQSERILTSVGLIGEVPRLP</sequence>
<organism evidence="6 7">
    <name type="scientific">Tessaracoccus aquimaris</name>
    <dbReference type="NCBI Taxonomy" id="1332264"/>
    <lineage>
        <taxon>Bacteria</taxon>
        <taxon>Bacillati</taxon>
        <taxon>Actinomycetota</taxon>
        <taxon>Actinomycetes</taxon>
        <taxon>Propionibacteriales</taxon>
        <taxon>Propionibacteriaceae</taxon>
        <taxon>Tessaracoccus</taxon>
    </lineage>
</organism>
<dbReference type="InterPro" id="IPR001296">
    <property type="entry name" value="Glyco_trans_1"/>
</dbReference>
<dbReference type="Pfam" id="PF00534">
    <property type="entry name" value="Glycos_transf_1"/>
    <property type="match status" value="1"/>
</dbReference>
<evidence type="ECO:0000313" key="7">
    <source>
        <dbReference type="Proteomes" id="UP000188145"/>
    </source>
</evidence>
<dbReference type="SUPFAM" id="SSF102588">
    <property type="entry name" value="LmbE-like"/>
    <property type="match status" value="1"/>
</dbReference>
<accession>A0A1Q2CS43</accession>
<evidence type="ECO:0008006" key="8">
    <source>
        <dbReference type="Google" id="ProtNLM"/>
    </source>
</evidence>
<dbReference type="GO" id="GO:1901137">
    <property type="term" value="P:carbohydrate derivative biosynthetic process"/>
    <property type="evidence" value="ECO:0007669"/>
    <property type="project" value="UniProtKB-ARBA"/>
</dbReference>
<dbReference type="KEGG" id="tes:BW730_17005"/>
<evidence type="ECO:0000256" key="3">
    <source>
        <dbReference type="ARBA" id="ARBA00022833"/>
    </source>
</evidence>
<evidence type="ECO:0000313" key="6">
    <source>
        <dbReference type="EMBL" id="AQP48943.1"/>
    </source>
</evidence>
<dbReference type="AlphaFoldDB" id="A0A1Q2CS43"/>
<dbReference type="InterPro" id="IPR050194">
    <property type="entry name" value="Glycosyltransferase_grp1"/>
</dbReference>
<proteinExistence type="predicted"/>
<dbReference type="STRING" id="1332264.BW730_17005"/>
<dbReference type="PANTHER" id="PTHR45947:SF3">
    <property type="entry name" value="SULFOQUINOVOSYL TRANSFERASE SQD2"/>
    <property type="match status" value="1"/>
</dbReference>
<dbReference type="Gene3D" id="3.40.50.10320">
    <property type="entry name" value="LmbE-like"/>
    <property type="match status" value="1"/>
</dbReference>
<dbReference type="Pfam" id="PF02585">
    <property type="entry name" value="PIG-L"/>
    <property type="match status" value="1"/>
</dbReference>
<dbReference type="Pfam" id="PF13439">
    <property type="entry name" value="Glyco_transf_4"/>
    <property type="match status" value="1"/>
</dbReference>
<keyword evidence="7" id="KW-1185">Reference proteome</keyword>
<dbReference type="Gene3D" id="3.40.50.2000">
    <property type="entry name" value="Glycogen Phosphorylase B"/>
    <property type="match status" value="2"/>
</dbReference>
<dbReference type="InterPro" id="IPR024078">
    <property type="entry name" value="LmbE-like_dom_sf"/>
</dbReference>